<keyword evidence="2" id="KW-0255">Endonuclease</keyword>
<dbReference type="Pfam" id="PF12639">
    <property type="entry name" value="Colicin-DNase"/>
    <property type="match status" value="1"/>
</dbReference>
<keyword evidence="3" id="KW-1185">Reference proteome</keyword>
<organism evidence="2 3">
    <name type="scientific">Niallia alba</name>
    <dbReference type="NCBI Taxonomy" id="2729105"/>
    <lineage>
        <taxon>Bacteria</taxon>
        <taxon>Bacillati</taxon>
        <taxon>Bacillota</taxon>
        <taxon>Bacilli</taxon>
        <taxon>Bacillales</taxon>
        <taxon>Bacillaceae</taxon>
        <taxon>Niallia</taxon>
    </lineage>
</organism>
<dbReference type="AlphaFoldDB" id="A0A7Y0KC54"/>
<feature type="compositionally biased region" description="Gly residues" evidence="1">
    <location>
        <begin position="284"/>
        <end position="298"/>
    </location>
</feature>
<comment type="caution">
    <text evidence="2">The sequence shown here is derived from an EMBL/GenBank/DDBJ whole genome shotgun (WGS) entry which is preliminary data.</text>
</comment>
<accession>A0A7Y0KC54</accession>
<protein>
    <submittedName>
        <fullName evidence="2">HNH endonuclease</fullName>
    </submittedName>
</protein>
<reference evidence="2 3" key="1">
    <citation type="submission" date="2020-04" db="EMBL/GenBank/DDBJ databases">
        <title>Bacillus sp. UniB3 isolated from commercial digestive syrup.</title>
        <authorList>
            <person name="Thorat V."/>
            <person name="Kirdat K."/>
            <person name="Tiwarekar B."/>
            <person name="Yadav A."/>
        </authorList>
    </citation>
    <scope>NUCLEOTIDE SEQUENCE [LARGE SCALE GENOMIC DNA]</scope>
    <source>
        <strain evidence="2 3">UniB3</strain>
    </source>
</reference>
<evidence type="ECO:0000313" key="2">
    <source>
        <dbReference type="EMBL" id="NMO79570.1"/>
    </source>
</evidence>
<dbReference type="GO" id="GO:0004519">
    <property type="term" value="F:endonuclease activity"/>
    <property type="evidence" value="ECO:0007669"/>
    <property type="project" value="UniProtKB-KW"/>
</dbReference>
<feature type="region of interest" description="Disordered" evidence="1">
    <location>
        <begin position="278"/>
        <end position="298"/>
    </location>
</feature>
<evidence type="ECO:0000313" key="3">
    <source>
        <dbReference type="Proteomes" id="UP000588491"/>
    </source>
</evidence>
<sequence>MVVFRSVGKAIGTVGGGLLGGSAKLIGKTVGTRYQGTGKWIEEVGDGIQKASYRALDNAGEFLDGAVKGTYGLIKDDDYYKQAGLSHMKDSADRTIKGIGSAVTYTAANAGQAIRGFSQGDKEQVINGLKNIGKVVAVSSLAIGVLDVIDGADDVNAEELHTRNDGLSGNIHPDTGVPFAEKYIDLPNGQVVEGTFPVFDSAFHVELAEELYLESDDVQFAVANENLYQAIQADPSLAKEIGLSQTDIHSLANGETPDNFVWHHNEEPGVIQLVDKETHEQTGHTGGRAIWGGGSEYR</sequence>
<evidence type="ECO:0000256" key="1">
    <source>
        <dbReference type="SAM" id="MobiDB-lite"/>
    </source>
</evidence>
<proteinExistence type="predicted"/>
<keyword evidence="2" id="KW-0540">Nuclease</keyword>
<dbReference type="RefSeq" id="WP_169189325.1">
    <property type="nucleotide sequence ID" value="NZ_JABBPK010000001.1"/>
</dbReference>
<dbReference type="EMBL" id="JABBPK010000001">
    <property type="protein sequence ID" value="NMO79570.1"/>
    <property type="molecule type" value="Genomic_DNA"/>
</dbReference>
<name>A0A7Y0KC54_9BACI</name>
<gene>
    <name evidence="2" type="ORF">HHU08_21810</name>
</gene>
<dbReference type="Proteomes" id="UP000588491">
    <property type="component" value="Unassembled WGS sequence"/>
</dbReference>
<keyword evidence="2" id="KW-0378">Hydrolase</keyword>